<protein>
    <submittedName>
        <fullName evidence="2">Uncharacterized protein</fullName>
    </submittedName>
</protein>
<dbReference type="AlphaFoldDB" id="A0A2P2J156"/>
<feature type="transmembrane region" description="Helical" evidence="1">
    <location>
        <begin position="6"/>
        <end position="29"/>
    </location>
</feature>
<organism evidence="2">
    <name type="scientific">Rhizophora mucronata</name>
    <name type="common">Asiatic mangrove</name>
    <dbReference type="NCBI Taxonomy" id="61149"/>
    <lineage>
        <taxon>Eukaryota</taxon>
        <taxon>Viridiplantae</taxon>
        <taxon>Streptophyta</taxon>
        <taxon>Embryophyta</taxon>
        <taxon>Tracheophyta</taxon>
        <taxon>Spermatophyta</taxon>
        <taxon>Magnoliopsida</taxon>
        <taxon>eudicotyledons</taxon>
        <taxon>Gunneridae</taxon>
        <taxon>Pentapetalae</taxon>
        <taxon>rosids</taxon>
        <taxon>fabids</taxon>
        <taxon>Malpighiales</taxon>
        <taxon>Rhizophoraceae</taxon>
        <taxon>Rhizophora</taxon>
    </lineage>
</organism>
<proteinExistence type="predicted"/>
<evidence type="ECO:0000256" key="1">
    <source>
        <dbReference type="SAM" id="Phobius"/>
    </source>
</evidence>
<sequence length="40" mass="4727">MQLFLVSFVVYFMLNMCTISSFFYLCWIVKCLSLAGLRTH</sequence>
<keyword evidence="1" id="KW-0812">Transmembrane</keyword>
<keyword evidence="1" id="KW-0472">Membrane</keyword>
<keyword evidence="1" id="KW-1133">Transmembrane helix</keyword>
<evidence type="ECO:0000313" key="2">
    <source>
        <dbReference type="EMBL" id="MBW87202.1"/>
    </source>
</evidence>
<name>A0A2P2J156_RHIMU</name>
<dbReference type="EMBL" id="GGEC01006719">
    <property type="protein sequence ID" value="MBW87202.1"/>
    <property type="molecule type" value="Transcribed_RNA"/>
</dbReference>
<accession>A0A2P2J156</accession>
<reference evidence="2" key="1">
    <citation type="submission" date="2018-02" db="EMBL/GenBank/DDBJ databases">
        <title>Rhizophora mucronata_Transcriptome.</title>
        <authorList>
            <person name="Meera S.P."/>
            <person name="Sreeshan A."/>
            <person name="Augustine A."/>
        </authorList>
    </citation>
    <scope>NUCLEOTIDE SEQUENCE</scope>
    <source>
        <tissue evidence="2">Leaf</tissue>
    </source>
</reference>